<reference evidence="1 2" key="1">
    <citation type="submission" date="2022-05" db="EMBL/GenBank/DDBJ databases">
        <authorList>
            <person name="Park J.-S."/>
        </authorList>
    </citation>
    <scope>NUCLEOTIDE SEQUENCE [LARGE SCALE GENOMIC DNA]</scope>
    <source>
        <strain evidence="1 2">2012CJ34-2</strain>
    </source>
</reference>
<proteinExistence type="predicted"/>
<name>A0ABT0PE80_9GAMM</name>
<sequence>MQQFHHHLLGEVCKGCQKTNKLLAGDSSLSLAGNSALEETFWNSVLANVVEQSRWSEMGLSVKEQAE</sequence>
<comment type="caution">
    <text evidence="1">The sequence shown here is derived from an EMBL/GenBank/DDBJ whole genome shotgun (WGS) entry which is preliminary data.</text>
</comment>
<dbReference type="RefSeq" id="WP_249698599.1">
    <property type="nucleotide sequence ID" value="NZ_JAMFLX010000006.1"/>
</dbReference>
<dbReference type="Proteomes" id="UP001203338">
    <property type="component" value="Unassembled WGS sequence"/>
</dbReference>
<organism evidence="1 2">
    <name type="scientific">Parendozoicomonas callyspongiae</name>
    <dbReference type="NCBI Taxonomy" id="2942213"/>
    <lineage>
        <taxon>Bacteria</taxon>
        <taxon>Pseudomonadati</taxon>
        <taxon>Pseudomonadota</taxon>
        <taxon>Gammaproteobacteria</taxon>
        <taxon>Oceanospirillales</taxon>
        <taxon>Endozoicomonadaceae</taxon>
        <taxon>Parendozoicomonas</taxon>
    </lineage>
</organism>
<keyword evidence="2" id="KW-1185">Reference proteome</keyword>
<dbReference type="EMBL" id="JAMFLX010000006">
    <property type="protein sequence ID" value="MCL6269556.1"/>
    <property type="molecule type" value="Genomic_DNA"/>
</dbReference>
<evidence type="ECO:0000313" key="2">
    <source>
        <dbReference type="Proteomes" id="UP001203338"/>
    </source>
</evidence>
<gene>
    <name evidence="1" type="ORF">M3P05_06325</name>
</gene>
<protein>
    <submittedName>
        <fullName evidence="1">Uncharacterized protein</fullName>
    </submittedName>
</protein>
<evidence type="ECO:0000313" key="1">
    <source>
        <dbReference type="EMBL" id="MCL6269556.1"/>
    </source>
</evidence>
<accession>A0ABT0PE80</accession>